<keyword evidence="3" id="KW-1185">Reference proteome</keyword>
<evidence type="ECO:0000313" key="3">
    <source>
        <dbReference type="Proteomes" id="UP000008701"/>
    </source>
</evidence>
<dbReference type="HOGENOM" id="CLU_009523_6_0_10"/>
<dbReference type="GO" id="GO:0004494">
    <property type="term" value="F:methylmalonyl-CoA mutase activity"/>
    <property type="evidence" value="ECO:0007669"/>
    <property type="project" value="UniProtKB-EC"/>
</dbReference>
<proteinExistence type="predicted"/>
<dbReference type="CDD" id="cd03677">
    <property type="entry name" value="MM_CoA_mutase_beta"/>
    <property type="match status" value="1"/>
</dbReference>
<dbReference type="Proteomes" id="UP000008701">
    <property type="component" value="Chromosome"/>
</dbReference>
<dbReference type="EMBL" id="CP000492">
    <property type="protein sequence ID" value="ABL65202.1"/>
    <property type="molecule type" value="Genomic_DNA"/>
</dbReference>
<protein>
    <submittedName>
        <fullName evidence="2">Heterodimeric methylmalonyl-CoA mutase small subunit</fullName>
        <ecNumber evidence="2">5.4.99.2</ecNumber>
    </submittedName>
</protein>
<dbReference type="PANTHER" id="PTHR48101">
    <property type="entry name" value="METHYLMALONYL-COA MUTASE, MITOCHONDRIAL-RELATED"/>
    <property type="match status" value="1"/>
</dbReference>
<dbReference type="GO" id="GO:0031419">
    <property type="term" value="F:cobalamin binding"/>
    <property type="evidence" value="ECO:0007669"/>
    <property type="project" value="InterPro"/>
</dbReference>
<dbReference type="OrthoDB" id="9762378at2"/>
<dbReference type="SUPFAM" id="SSF51703">
    <property type="entry name" value="Cobalamin (vitamin B12)-dependent enzymes"/>
    <property type="match status" value="1"/>
</dbReference>
<reference evidence="2 3" key="1">
    <citation type="submission" date="2006-12" db="EMBL/GenBank/DDBJ databases">
        <title>Complete sequence of Chlorobium phaeobacteroides DSM 266.</title>
        <authorList>
            <consortium name="US DOE Joint Genome Institute"/>
            <person name="Copeland A."/>
            <person name="Lucas S."/>
            <person name="Lapidus A."/>
            <person name="Barry K."/>
            <person name="Detter J.C."/>
            <person name="Glavina del Rio T."/>
            <person name="Hammon N."/>
            <person name="Israni S."/>
            <person name="Pitluck S."/>
            <person name="Goltsman E."/>
            <person name="Schmutz J."/>
            <person name="Larimer F."/>
            <person name="Land M."/>
            <person name="Hauser L."/>
            <person name="Mikhailova N."/>
            <person name="Li T."/>
            <person name="Overmann J."/>
            <person name="Bryant D.A."/>
            <person name="Richardson P."/>
        </authorList>
    </citation>
    <scope>NUCLEOTIDE SEQUENCE [LARGE SCALE GENOMIC DNA]</scope>
    <source>
        <strain evidence="2 3">DSM 266</strain>
    </source>
</reference>
<dbReference type="AlphaFoldDB" id="A1BFM5"/>
<dbReference type="RefSeq" id="WP_011745026.1">
    <property type="nucleotide sequence ID" value="NC_008639.1"/>
</dbReference>
<dbReference type="Gene3D" id="3.20.20.240">
    <property type="entry name" value="Methylmalonyl-CoA mutase"/>
    <property type="match status" value="2"/>
</dbReference>
<keyword evidence="2" id="KW-0413">Isomerase</keyword>
<dbReference type="EC" id="5.4.99.2" evidence="2"/>
<dbReference type="InterPro" id="IPR016176">
    <property type="entry name" value="Cbl-dep_enz_cat"/>
</dbReference>
<feature type="domain" description="Methylmalonyl-CoA mutase alpha/beta chain catalytic" evidence="1">
    <location>
        <begin position="178"/>
        <end position="422"/>
    </location>
</feature>
<dbReference type="STRING" id="290317.Cpha266_1165"/>
<name>A1BFM5_CHLPD</name>
<dbReference type="PANTHER" id="PTHR48101:SF1">
    <property type="entry name" value="METHYLMALONYL-COA MUTASE, LARGE SUBUNIT"/>
    <property type="match status" value="1"/>
</dbReference>
<dbReference type="Gene3D" id="3.40.50.280">
    <property type="entry name" value="Cobalamin-binding domain"/>
    <property type="match status" value="1"/>
</dbReference>
<dbReference type="KEGG" id="cph:Cpha266_1165"/>
<evidence type="ECO:0000259" key="1">
    <source>
        <dbReference type="Pfam" id="PF01642"/>
    </source>
</evidence>
<dbReference type="Pfam" id="PF01642">
    <property type="entry name" value="MM_CoA_mutase"/>
    <property type="match status" value="1"/>
</dbReference>
<sequence length="589" mass="64880">MSTPEPDTLFAEFSPVSKAEWKAKASAELGEKPFNAIVWKTENGFALEPWYSSDESSDLPVPVAPDPETWRMCRKIPVTDTGNANENARQSLREGATALEFVLSGNAYCTHEQLLLLLQDIDTTLVPVYFSGEFSPTLLLDNLLSITAFKNNSGGFLVEKHDEYEAVEAALVNHGSLLENYRTLSVSAVNDHENGASASEEIAFLLAGVSDSLYRLQAAGIPAETAARKIEIVLAVGPSHFTELAKIRAVRFLLQHILKAYGAPTDHLPRIFARTSERNLSRLDPFTNLLRQTTEAVSAIFGGCQTLQISPFDNGLSVSHTMAERVSGNIHLLLQREAGLDRVSDPARGSCYIEQMTRELSRSAWSLFRDIETAGGLNNARKSGMIDSLIRKTSEKRVASINTRSKTIVGVNRYPGNLTIQQEENLSEIRTILEKRTEGNESGAFELLRINTIMNKTKTGHHPAVFFWMQGDTATSFRQAAFAEDFFRCGGFDIAGSAQLVPEESSFQTVLDHKPAVLVLCIAEKDPCSSAETIARNLHTLDPELLMVMAGKPPQDPEPLFRAGIDSFIHTGVNIIDHLTMYQHKTGVQ</sequence>
<dbReference type="InterPro" id="IPR006099">
    <property type="entry name" value="MeMalonylCoA_mutase_a/b_cat"/>
</dbReference>
<dbReference type="eggNOG" id="COG1884">
    <property type="taxonomic scope" value="Bacteria"/>
</dbReference>
<evidence type="ECO:0000313" key="2">
    <source>
        <dbReference type="EMBL" id="ABL65202.1"/>
    </source>
</evidence>
<accession>A1BFM5</accession>
<organism evidence="2 3">
    <name type="scientific">Chlorobium phaeobacteroides (strain DSM 266 / SMG 266 / 2430)</name>
    <dbReference type="NCBI Taxonomy" id="290317"/>
    <lineage>
        <taxon>Bacteria</taxon>
        <taxon>Pseudomonadati</taxon>
        <taxon>Chlorobiota</taxon>
        <taxon>Chlorobiia</taxon>
        <taxon>Chlorobiales</taxon>
        <taxon>Chlorobiaceae</taxon>
        <taxon>Chlorobium/Pelodictyon group</taxon>
        <taxon>Chlorobium</taxon>
    </lineage>
</organism>
<gene>
    <name evidence="2" type="ordered locus">Cpha266_1165</name>
</gene>